<evidence type="ECO:0000313" key="4">
    <source>
        <dbReference type="Proteomes" id="UP001497472"/>
    </source>
</evidence>
<dbReference type="EMBL" id="CAVLEF010000009">
    <property type="protein sequence ID" value="CAK1547308.1"/>
    <property type="molecule type" value="Genomic_DNA"/>
</dbReference>
<dbReference type="Proteomes" id="UP001497472">
    <property type="component" value="Unassembled WGS sequence"/>
</dbReference>
<evidence type="ECO:0000313" key="3">
    <source>
        <dbReference type="EMBL" id="CAK1547308.1"/>
    </source>
</evidence>
<organism evidence="3 4">
    <name type="scientific">Leptosia nina</name>
    <dbReference type="NCBI Taxonomy" id="320188"/>
    <lineage>
        <taxon>Eukaryota</taxon>
        <taxon>Metazoa</taxon>
        <taxon>Ecdysozoa</taxon>
        <taxon>Arthropoda</taxon>
        <taxon>Hexapoda</taxon>
        <taxon>Insecta</taxon>
        <taxon>Pterygota</taxon>
        <taxon>Neoptera</taxon>
        <taxon>Endopterygota</taxon>
        <taxon>Lepidoptera</taxon>
        <taxon>Glossata</taxon>
        <taxon>Ditrysia</taxon>
        <taxon>Papilionoidea</taxon>
        <taxon>Pieridae</taxon>
        <taxon>Pierinae</taxon>
        <taxon>Leptosia</taxon>
    </lineage>
</organism>
<dbReference type="AlphaFoldDB" id="A0AAV1JED8"/>
<feature type="compositionally biased region" description="Basic and acidic residues" evidence="1">
    <location>
        <begin position="430"/>
        <end position="439"/>
    </location>
</feature>
<feature type="compositionally biased region" description="Polar residues" evidence="1">
    <location>
        <begin position="419"/>
        <end position="429"/>
    </location>
</feature>
<dbReference type="InterPro" id="IPR031761">
    <property type="entry name" value="FOG_N"/>
</dbReference>
<protein>
    <recommendedName>
        <fullName evidence="2">Folded gastrulation N-terminal domain-containing protein</fullName>
    </recommendedName>
</protein>
<name>A0AAV1JED8_9NEOP</name>
<comment type="caution">
    <text evidence="3">The sequence shown here is derived from an EMBL/GenBank/DDBJ whole genome shotgun (WGS) entry which is preliminary data.</text>
</comment>
<accession>A0AAV1JED8</accession>
<feature type="compositionally biased region" description="Basic and acidic residues" evidence="1">
    <location>
        <begin position="136"/>
        <end position="149"/>
    </location>
</feature>
<proteinExistence type="predicted"/>
<reference evidence="3 4" key="1">
    <citation type="submission" date="2023-11" db="EMBL/GenBank/DDBJ databases">
        <authorList>
            <person name="Okamura Y."/>
        </authorList>
    </citation>
    <scope>NUCLEOTIDE SEQUENCE [LARGE SCALE GENOMIC DNA]</scope>
</reference>
<feature type="region of interest" description="Disordered" evidence="1">
    <location>
        <begin position="419"/>
        <end position="439"/>
    </location>
</feature>
<dbReference type="Pfam" id="PF15888">
    <property type="entry name" value="FOG_N"/>
    <property type="match status" value="1"/>
</dbReference>
<feature type="region of interest" description="Disordered" evidence="1">
    <location>
        <begin position="355"/>
        <end position="381"/>
    </location>
</feature>
<feature type="region of interest" description="Disordered" evidence="1">
    <location>
        <begin position="117"/>
        <end position="159"/>
    </location>
</feature>
<keyword evidence="4" id="KW-1185">Reference proteome</keyword>
<feature type="domain" description="Folded gastrulation N-terminal" evidence="2">
    <location>
        <begin position="220"/>
        <end position="311"/>
    </location>
</feature>
<gene>
    <name evidence="3" type="ORF">LNINA_LOCUS6790</name>
</gene>
<evidence type="ECO:0000256" key="1">
    <source>
        <dbReference type="SAM" id="MobiDB-lite"/>
    </source>
</evidence>
<evidence type="ECO:0000259" key="2">
    <source>
        <dbReference type="Pfam" id="PF15888"/>
    </source>
</evidence>
<sequence length="649" mass="73240">MRDSALAIRAVHFHSLYASVDAAFCKLRHHTLLESDPDELCLWDTKQELTETKAWPRSARAAAGYNVSGARTRASSLKVFAMWYAWLLLVSCALVQAEIDGETGPVTERTGHVTEVTSHDSDFTGPVGGVTESELEAVKGPEEPRKEQDPGASPQNEIGDIKEVPSSFITATGTVTEIPLPVATTRTPPRTLDRQAAELAWRYWLQSPESGNPNGPARRITTKSLFITPLVCPKGQRLDRNGCVQTLTVNKDEHERILLEQLNALFINSTPSNNADVLYDYGEEEPGPLQLTIPIGLDPQIHQSIDKKGDNAMLNDASIEAELELLKLQQNAHRNETTSDTSNILSHNVLNLLNYPDKPKRDSPMENSTETEIQDIPDKGQKEEVFGQVNVDPVLYDTNNQDEQIADTEKPLTEKVTIKNNETYPTSHENTNKMSDESLTRKDAANTKLNPENDYSDIGEAIRLISRYAEVSTDDNFPKSNKLRNPDDNILGTRTKMQYRRNKPKLSNNQKDMSSVLEPQNVEESNVGASLRGRPGIYYRYPNDNISPPPNYPFKRLQDYWPGRNQIGGVYNNMHENPKRHHHSYPHYFRPRGYPVLNYPEVHSRMSPLYRYPNKVQHNTSPVRSHDGQDIYNLLGLRHWFSSEGATKR</sequence>